<dbReference type="Proteomes" id="UP001583177">
    <property type="component" value="Unassembled WGS sequence"/>
</dbReference>
<protein>
    <recommendedName>
        <fullName evidence="3">F-box domain-containing protein</fullName>
    </recommendedName>
</protein>
<evidence type="ECO:0000313" key="1">
    <source>
        <dbReference type="EMBL" id="KAL1882937.1"/>
    </source>
</evidence>
<gene>
    <name evidence="1" type="ORF">Daus18300_000575</name>
</gene>
<comment type="caution">
    <text evidence="1">The sequence shown here is derived from an EMBL/GenBank/DDBJ whole genome shotgun (WGS) entry which is preliminary data.</text>
</comment>
<name>A0ABR3Y503_9PEZI</name>
<keyword evidence="2" id="KW-1185">Reference proteome</keyword>
<evidence type="ECO:0008006" key="3">
    <source>
        <dbReference type="Google" id="ProtNLM"/>
    </source>
</evidence>
<reference evidence="1 2" key="1">
    <citation type="journal article" date="2024" name="IMA Fungus">
        <title>IMA Genome - F19 : A genome assembly and annotation guide to empower mycologists, including annotated draft genome sequences of Ceratocystis pirilliformis, Diaporthe australafricana, Fusarium ophioides, Paecilomyces lecythidis, and Sporothrix stenoceras.</title>
        <authorList>
            <person name="Aylward J."/>
            <person name="Wilson A.M."/>
            <person name="Visagie C.M."/>
            <person name="Spraker J."/>
            <person name="Barnes I."/>
            <person name="Buitendag C."/>
            <person name="Ceriani C."/>
            <person name="Del Mar Angel L."/>
            <person name="du Plessis D."/>
            <person name="Fuchs T."/>
            <person name="Gasser K."/>
            <person name="Kramer D."/>
            <person name="Li W."/>
            <person name="Munsamy K."/>
            <person name="Piso A."/>
            <person name="Price J.L."/>
            <person name="Sonnekus B."/>
            <person name="Thomas C."/>
            <person name="van der Nest A."/>
            <person name="van Dijk A."/>
            <person name="van Heerden A."/>
            <person name="van Vuuren N."/>
            <person name="Yilmaz N."/>
            <person name="Duong T.A."/>
            <person name="van der Merwe N.A."/>
            <person name="Wingfield M.J."/>
            <person name="Wingfield B.D."/>
        </authorList>
    </citation>
    <scope>NUCLEOTIDE SEQUENCE [LARGE SCALE GENOMIC DNA]</scope>
    <source>
        <strain evidence="1 2">CMW 18300</strain>
    </source>
</reference>
<proteinExistence type="predicted"/>
<dbReference type="EMBL" id="JAWRVE010000003">
    <property type="protein sequence ID" value="KAL1882937.1"/>
    <property type="molecule type" value="Genomic_DNA"/>
</dbReference>
<evidence type="ECO:0000313" key="2">
    <source>
        <dbReference type="Proteomes" id="UP001583177"/>
    </source>
</evidence>
<organism evidence="1 2">
    <name type="scientific">Diaporthe australafricana</name>
    <dbReference type="NCBI Taxonomy" id="127596"/>
    <lineage>
        <taxon>Eukaryota</taxon>
        <taxon>Fungi</taxon>
        <taxon>Dikarya</taxon>
        <taxon>Ascomycota</taxon>
        <taxon>Pezizomycotina</taxon>
        <taxon>Sordariomycetes</taxon>
        <taxon>Sordariomycetidae</taxon>
        <taxon>Diaporthales</taxon>
        <taxon>Diaporthaceae</taxon>
        <taxon>Diaporthe</taxon>
    </lineage>
</organism>
<accession>A0ABR3Y503</accession>
<sequence length="137" mass="15528">MESTDASADAEVPFEIRAQILKDLLQLCREEKSSAAPYASVSKAWQETIEPEHFASISLTAARVNEFGRAVIGSRRRKLVNHIKLEVNYRPTNPWDEGVGRSSTTNDMLSCRHDFVYTLRILLLWLRIDPRVVGPMA</sequence>